<keyword evidence="1" id="KW-0645">Protease</keyword>
<dbReference type="InterPro" id="IPR051201">
    <property type="entry name" value="Chloro_Bact_Ser_Proteases"/>
</dbReference>
<dbReference type="Gene3D" id="2.40.10.120">
    <property type="match status" value="1"/>
</dbReference>
<proteinExistence type="predicted"/>
<feature type="domain" description="PDZ" evidence="5">
    <location>
        <begin position="372"/>
        <end position="437"/>
    </location>
</feature>
<evidence type="ECO:0000259" key="5">
    <source>
        <dbReference type="PROSITE" id="PS50106"/>
    </source>
</evidence>
<dbReference type="SMART" id="SM00228">
    <property type="entry name" value="PDZ"/>
    <property type="match status" value="1"/>
</dbReference>
<dbReference type="PROSITE" id="PS50106">
    <property type="entry name" value="PDZ"/>
    <property type="match status" value="1"/>
</dbReference>
<reference evidence="6 7" key="2">
    <citation type="submission" date="2020-08" db="EMBL/GenBank/DDBJ databases">
        <authorList>
            <person name="Ueki A."/>
            <person name="Tonouchi A."/>
        </authorList>
    </citation>
    <scope>NUCLEOTIDE SEQUENCE [LARGE SCALE GENOMIC DNA]</scope>
    <source>
        <strain evidence="6 7">CTTW</strain>
    </source>
</reference>
<keyword evidence="7" id="KW-1185">Reference proteome</keyword>
<accession>A0A7M3SAN4</accession>
<dbReference type="Pfam" id="PF13365">
    <property type="entry name" value="Trypsin_2"/>
    <property type="match status" value="1"/>
</dbReference>
<reference evidence="6 7" key="1">
    <citation type="submission" date="2020-08" db="EMBL/GenBank/DDBJ databases">
        <title>Draft genome sequencing of an Anaerocolumna strain isolated from anoxic soil subjected to BSD treatment.</title>
        <authorList>
            <person name="Uek A."/>
            <person name="Tonouchi A."/>
        </authorList>
    </citation>
    <scope>NUCLEOTIDE SEQUENCE [LARGE SCALE GENOMIC DNA]</scope>
    <source>
        <strain evidence="6 7">CTTW</strain>
    </source>
</reference>
<dbReference type="Proteomes" id="UP000515703">
    <property type="component" value="Chromosome"/>
</dbReference>
<keyword evidence="4" id="KW-0472">Membrane</keyword>
<dbReference type="EMBL" id="AP023368">
    <property type="protein sequence ID" value="BCK01652.1"/>
    <property type="molecule type" value="Genomic_DNA"/>
</dbReference>
<dbReference type="InterPro" id="IPR001478">
    <property type="entry name" value="PDZ"/>
</dbReference>
<dbReference type="RefSeq" id="WP_185257193.1">
    <property type="nucleotide sequence ID" value="NZ_AP023368.1"/>
</dbReference>
<protein>
    <recommendedName>
        <fullName evidence="5">PDZ domain-containing protein</fullName>
    </recommendedName>
</protein>
<keyword evidence="2" id="KW-0378">Hydrolase</keyword>
<gene>
    <name evidence="6" type="ORF">bsdcttw_46920</name>
</gene>
<dbReference type="AlphaFoldDB" id="A0A7M3SAN4"/>
<evidence type="ECO:0000256" key="1">
    <source>
        <dbReference type="ARBA" id="ARBA00022670"/>
    </source>
</evidence>
<dbReference type="SUPFAM" id="SSF50494">
    <property type="entry name" value="Trypsin-like serine proteases"/>
    <property type="match status" value="1"/>
</dbReference>
<dbReference type="GO" id="GO:0006508">
    <property type="term" value="P:proteolysis"/>
    <property type="evidence" value="ECO:0007669"/>
    <property type="project" value="UniProtKB-KW"/>
</dbReference>
<dbReference type="Gene3D" id="2.30.42.10">
    <property type="match status" value="1"/>
</dbReference>
<feature type="region of interest" description="Disordered" evidence="3">
    <location>
        <begin position="100"/>
        <end position="142"/>
    </location>
</feature>
<evidence type="ECO:0000256" key="2">
    <source>
        <dbReference type="ARBA" id="ARBA00022801"/>
    </source>
</evidence>
<dbReference type="KEGG" id="acht:bsdcttw_46920"/>
<dbReference type="PRINTS" id="PR00834">
    <property type="entry name" value="PROTEASES2C"/>
</dbReference>
<evidence type="ECO:0000256" key="3">
    <source>
        <dbReference type="SAM" id="MobiDB-lite"/>
    </source>
</evidence>
<dbReference type="Pfam" id="PF13180">
    <property type="entry name" value="PDZ_2"/>
    <property type="match status" value="1"/>
</dbReference>
<dbReference type="GO" id="GO:0004252">
    <property type="term" value="F:serine-type endopeptidase activity"/>
    <property type="evidence" value="ECO:0007669"/>
    <property type="project" value="InterPro"/>
</dbReference>
<feature type="compositionally biased region" description="Basic and acidic residues" evidence="3">
    <location>
        <begin position="127"/>
        <end position="136"/>
    </location>
</feature>
<dbReference type="PANTHER" id="PTHR43343:SF3">
    <property type="entry name" value="PROTEASE DO-LIKE 8, CHLOROPLASTIC"/>
    <property type="match status" value="1"/>
</dbReference>
<feature type="transmembrane region" description="Helical" evidence="4">
    <location>
        <begin position="57"/>
        <end position="81"/>
    </location>
</feature>
<evidence type="ECO:0000313" key="6">
    <source>
        <dbReference type="EMBL" id="BCK01652.1"/>
    </source>
</evidence>
<dbReference type="SUPFAM" id="SSF50156">
    <property type="entry name" value="PDZ domain-like"/>
    <property type="match status" value="1"/>
</dbReference>
<keyword evidence="4" id="KW-1133">Transmembrane helix</keyword>
<dbReference type="InterPro" id="IPR009003">
    <property type="entry name" value="Peptidase_S1_PA"/>
</dbReference>
<evidence type="ECO:0000313" key="7">
    <source>
        <dbReference type="Proteomes" id="UP000515703"/>
    </source>
</evidence>
<dbReference type="PANTHER" id="PTHR43343">
    <property type="entry name" value="PEPTIDASE S12"/>
    <property type="match status" value="1"/>
</dbReference>
<name>A0A7M3SAN4_9FIRM</name>
<organism evidence="6 7">
    <name type="scientific">Anaerocolumna chitinilytica</name>
    <dbReference type="NCBI Taxonomy" id="1727145"/>
    <lineage>
        <taxon>Bacteria</taxon>
        <taxon>Bacillati</taxon>
        <taxon>Bacillota</taxon>
        <taxon>Clostridia</taxon>
        <taxon>Lachnospirales</taxon>
        <taxon>Lachnospiraceae</taxon>
        <taxon>Anaerocolumna</taxon>
    </lineage>
</organism>
<evidence type="ECO:0000256" key="4">
    <source>
        <dbReference type="SAM" id="Phobius"/>
    </source>
</evidence>
<keyword evidence="4" id="KW-0812">Transmembrane</keyword>
<dbReference type="InterPro" id="IPR036034">
    <property type="entry name" value="PDZ_sf"/>
</dbReference>
<dbReference type="InterPro" id="IPR001940">
    <property type="entry name" value="Peptidase_S1C"/>
</dbReference>
<sequence>MRRSDLFKVSYRIQHHRLNNRRELKMSEDKPNNDSNEYLFIQEQVSSRRRSRKTRMLISLLWTIILACVFAVVATLVFYLANPIIVKILGEGGDKKTVEFPSITPGAGDSPAVSPTPTPSATPTEAAKGENGKDNGKNGTKPGITYIETHVSADLKDLNNIYYEIREVATGVNSSIVDITSTSSKVDGLNENENYDVTNNTTGLILANNSVDLLILVTYDKIKDAKDIKLQINEDLSVKARIQDYDKDLNLAVLAASLEDIPDAYEEGLKPAELGESYSLIVGSPIVALGSPNGYVGSMELGIISGINYGTYITDNKVDLFTTDITANESSDGIVINLSGDVIGIITNKLKDQGKENVSTVIGISKIKKTIQAMVNQTERSYFGIKCTDMTKQALEKQGLDNAVCVTEVESNSPALDAGLQIGDMITQVGASPINSVATFNNAITELSPKDTVVVTVQRMTKDKLKEVKLSVVLGKVNDKK</sequence>